<evidence type="ECO:0000259" key="5">
    <source>
        <dbReference type="Pfam" id="PF04357"/>
    </source>
</evidence>
<organism evidence="6 7">
    <name type="scientific">Pseudoalteromonas peptidolytica F12-50-A1</name>
    <dbReference type="NCBI Taxonomy" id="1315280"/>
    <lineage>
        <taxon>Bacteria</taxon>
        <taxon>Pseudomonadati</taxon>
        <taxon>Pseudomonadota</taxon>
        <taxon>Gammaproteobacteria</taxon>
        <taxon>Alteromonadales</taxon>
        <taxon>Pseudoalteromonadaceae</taxon>
        <taxon>Pseudoalteromonas</taxon>
    </lineage>
</organism>
<proteinExistence type="predicted"/>
<reference evidence="6 7" key="1">
    <citation type="submission" date="2015-06" db="EMBL/GenBank/DDBJ databases">
        <title>Genome sequence of Pseudoalteromonas peptidolytica.</title>
        <authorList>
            <person name="Xie B.-B."/>
            <person name="Rong J.-C."/>
            <person name="Qin Q.-L."/>
            <person name="Zhang Y.-Z."/>
        </authorList>
    </citation>
    <scope>NUCLEOTIDE SEQUENCE [LARGE SCALE GENOMIC DNA]</scope>
    <source>
        <strain evidence="6 7">F12-50-A1</strain>
    </source>
</reference>
<dbReference type="InterPro" id="IPR007452">
    <property type="entry name" value="TamB_C"/>
</dbReference>
<dbReference type="RefSeq" id="WP_147389666.1">
    <property type="nucleotide sequence ID" value="NZ_AQHF01000020.1"/>
</dbReference>
<dbReference type="PANTHER" id="PTHR36985:SF1">
    <property type="entry name" value="TRANSLOCATION AND ASSEMBLY MODULE SUBUNIT TAMB"/>
    <property type="match status" value="1"/>
</dbReference>
<dbReference type="GO" id="GO:0009306">
    <property type="term" value="P:protein secretion"/>
    <property type="evidence" value="ECO:0007669"/>
    <property type="project" value="InterPro"/>
</dbReference>
<dbReference type="GO" id="GO:0005886">
    <property type="term" value="C:plasma membrane"/>
    <property type="evidence" value="ECO:0007669"/>
    <property type="project" value="InterPro"/>
</dbReference>
<keyword evidence="3" id="KW-1133">Transmembrane helix</keyword>
<evidence type="ECO:0000256" key="1">
    <source>
        <dbReference type="ARBA" id="ARBA00004167"/>
    </source>
</evidence>
<evidence type="ECO:0000313" key="7">
    <source>
        <dbReference type="Proteomes" id="UP000660708"/>
    </source>
</evidence>
<comment type="caution">
    <text evidence="6">The sequence shown here is derived from an EMBL/GenBank/DDBJ whole genome shotgun (WGS) entry which is preliminary data.</text>
</comment>
<dbReference type="Pfam" id="PF04357">
    <property type="entry name" value="TamB"/>
    <property type="match status" value="1"/>
</dbReference>
<keyword evidence="2" id="KW-0812">Transmembrane</keyword>
<evidence type="ECO:0000256" key="4">
    <source>
        <dbReference type="ARBA" id="ARBA00023136"/>
    </source>
</evidence>
<evidence type="ECO:0000256" key="3">
    <source>
        <dbReference type="ARBA" id="ARBA00022989"/>
    </source>
</evidence>
<dbReference type="GO" id="GO:0097347">
    <property type="term" value="C:TAM protein secretion complex"/>
    <property type="evidence" value="ECO:0007669"/>
    <property type="project" value="TreeGrafter"/>
</dbReference>
<comment type="subcellular location">
    <subcellularLocation>
        <location evidence="1">Membrane</location>
        <topology evidence="1">Single-pass membrane protein</topology>
    </subcellularLocation>
</comment>
<protein>
    <recommendedName>
        <fullName evidence="5">Translocation and assembly module TamB C-terminal domain-containing protein</fullName>
    </recommendedName>
</protein>
<dbReference type="AlphaFoldDB" id="A0A8I0T4Z3"/>
<evidence type="ECO:0000313" key="6">
    <source>
        <dbReference type="EMBL" id="MBE0345694.1"/>
    </source>
</evidence>
<feature type="domain" description="Translocation and assembly module TamB C-terminal" evidence="5">
    <location>
        <begin position="880"/>
        <end position="1216"/>
    </location>
</feature>
<evidence type="ECO:0000256" key="2">
    <source>
        <dbReference type="ARBA" id="ARBA00022692"/>
    </source>
</evidence>
<dbReference type="EMBL" id="AQHF01000020">
    <property type="protein sequence ID" value="MBE0345694.1"/>
    <property type="molecule type" value="Genomic_DNA"/>
</dbReference>
<keyword evidence="7" id="KW-1185">Reference proteome</keyword>
<keyword evidence="4" id="KW-0472">Membrane</keyword>
<dbReference type="Proteomes" id="UP000660708">
    <property type="component" value="Unassembled WGS sequence"/>
</dbReference>
<gene>
    <name evidence="6" type="ORF">PPEP_a0625</name>
</gene>
<name>A0A8I0T4Z3_9GAMM</name>
<accession>A0A8I0T4Z3</accession>
<sequence>MQFRRFKIKLITASISVFILLVCLCFTLPGQQLLVWVANKSVAGLEIKGIDKRLLSGANLNLRYQNENIDVRLKDAKIALAWWSCASVCLSVDAKTIAVEQKSISKSDTQPSQSSMLDLPFSFAIQQAQIQQLSLKTPELNVQVHNFDTQLSGAGSHIDVSALSIDSVLINTKVAKPPASAQVSTPLREIAPLQLPEVALPFTAMLGELTLNRLSIDEQTITNIKVSGVELAETVKVQHAQLNYQQWFLSTAADIALDNWTMTLDATMSAPQGLITASLVGQPHNLTLSLNTKGAVFSSMQAHANLTQKNWPFTLQGKVEKWLTPAKPVALKSATLSLQGDITNYKMSTSLAVNAQSIGDISATLDGYGGIDTFILAKGALLLNKAQAEVSGEINWQTGLKASAKGEFTQLPIDKLLSLLPSNVEMVEDDVLNGQFALGFSSHAEQWQVNIERFKTEGQLAGLPIQAEVKFTVDQSLLGELSHAHLTYGKNKLILSGELGQQLDLHLDLQLEQTANALFPADIIGDGEVFIRGDHTKPSIQTELYFDLLRYQDKTLHGLAANGKVDIANVLSGQMKLALDRLHIDTEVFEGIHLTVKGDQKQHNIALDVRDKRVVASLKVSGKTQQSAWYGELSSGEITASGQTITLQDPAVIVLSGSAQRVASQCWKMADSMLCFAAEQQSGQGKAEFKLDKLALATLQAWLPNELALNGQTHATAKLAWKGGQIIRANGDLNIVDVELATHGQRVSISEFKAQLKTDNKQLNADWRMMSETLGKFSGTTRLPLNKQTPTLAGKIKVESIVLAKLSTLLNRVTDQSFDLQGTVSGDIDIAGTLLAPGVSGKLSAQHLSMSSDSLPIEIDEGSINLDFNTTSAQLKAELNATKGGKLVLTGDADWSSELSAKVSMQGDELYLQPSSRIELTANPDLTLSYKDKVARVFGEILVPFGRVNIESLPAGVTSPSDDEIIVDAKVKKQMSVPVQHEIDLELIVGDNFRVNALGLDSFVTGAIKVDKQITTPMLATGELQLREGKYRAFGQDLLIRTGQIGFNGALDKPYLNIRAIRNPVTTANDVTAGVELTGSITSPRLVVFSEPTMDQAKALSYLLNGQPLGKSETSNNALLTQFLLSQGIDRSESFFSKAGESLGFSDVNLSAKGSGDDTQVEVSGYLTPNIQISYRVGVFESINEIALRYRVFSKFYVEATSGLYNSIDFLYKFDWDQQ</sequence>
<dbReference type="PANTHER" id="PTHR36985">
    <property type="entry name" value="TRANSLOCATION AND ASSEMBLY MODULE SUBUNIT TAMB"/>
    <property type="match status" value="1"/>
</dbReference>